<accession>E8QX04</accession>
<proteinExistence type="predicted"/>
<dbReference type="AlphaFoldDB" id="E8QX04"/>
<sequence length="404" mass="43265">MPLGSFVALAGLALAQTPAMISAQGTPSALSSSSPSGWEWILESRPASFLRRIDLTASARCAVIAQADGLTVRVLRPDSRAGDGTTASAAPLPETTIDQAIRVAINFHHPTLLNLRIRQPLTVTMDLETAHPGLGRQMVQFSAGDAPSGPCWTLETEHVSQTAIHVRGTLEVIERRVVEEVIEGRDQNDQPVVTRLSRPVATIRKVEVDRLLNADETLVWSAGDPLEDHGSRRIYLLTLKRVADSPPVPAPASALAALAASAPGDPKTANSKDPALTRTATADPDETAWRTRVYFVGDLAPPHPRLKRPDGRAVADLNAIADRIRCAVAPETWEPASPHDNSPLGNASPARHANGARGTIQSFHLNESLIVRQTLAVHRRIAAYLDQLRAHSAQSASPALSDPQ</sequence>
<reference evidence="2 3" key="2">
    <citation type="journal article" date="2011" name="Stand. Genomic Sci.">
        <title>Complete genome sequence of Isosphaera pallida type strain (IS1B).</title>
        <authorList>
            <consortium name="US DOE Joint Genome Institute (JGI-PGF)"/>
            <person name="Goker M."/>
            <person name="Cleland D."/>
            <person name="Saunders E."/>
            <person name="Lapidus A."/>
            <person name="Nolan M."/>
            <person name="Lucas S."/>
            <person name="Hammon N."/>
            <person name="Deshpande S."/>
            <person name="Cheng J.F."/>
            <person name="Tapia R."/>
            <person name="Han C."/>
            <person name="Goodwin L."/>
            <person name="Pitluck S."/>
            <person name="Liolios K."/>
            <person name="Pagani I."/>
            <person name="Ivanova N."/>
            <person name="Mavromatis K."/>
            <person name="Pati A."/>
            <person name="Chen A."/>
            <person name="Palaniappan K."/>
            <person name="Land M."/>
            <person name="Hauser L."/>
            <person name="Chang Y.J."/>
            <person name="Jeffries C.D."/>
            <person name="Detter J.C."/>
            <person name="Beck B."/>
            <person name="Woyke T."/>
            <person name="Bristow J."/>
            <person name="Eisen J.A."/>
            <person name="Markowitz V."/>
            <person name="Hugenholtz P."/>
            <person name="Kyrpides N.C."/>
            <person name="Klenk H.P."/>
        </authorList>
    </citation>
    <scope>NUCLEOTIDE SEQUENCE [LARGE SCALE GENOMIC DNA]</scope>
    <source>
        <strain evidence="3">ATCC 43644 / DSM 9630 / IS1B</strain>
    </source>
</reference>
<organism evidence="2 3">
    <name type="scientific">Isosphaera pallida (strain ATCC 43644 / DSM 9630 / IS1B)</name>
    <dbReference type="NCBI Taxonomy" id="575540"/>
    <lineage>
        <taxon>Bacteria</taxon>
        <taxon>Pseudomonadati</taxon>
        <taxon>Planctomycetota</taxon>
        <taxon>Planctomycetia</taxon>
        <taxon>Isosphaerales</taxon>
        <taxon>Isosphaeraceae</taxon>
        <taxon>Isosphaera</taxon>
    </lineage>
</organism>
<feature type="region of interest" description="Disordered" evidence="1">
    <location>
        <begin position="259"/>
        <end position="283"/>
    </location>
</feature>
<dbReference type="EMBL" id="CP002353">
    <property type="protein sequence ID" value="ADV64043.1"/>
    <property type="molecule type" value="Genomic_DNA"/>
</dbReference>
<dbReference type="Proteomes" id="UP000008631">
    <property type="component" value="Chromosome"/>
</dbReference>
<evidence type="ECO:0000313" key="2">
    <source>
        <dbReference type="EMBL" id="ADV64043.1"/>
    </source>
</evidence>
<dbReference type="OrthoDB" id="260392at2"/>
<evidence type="ECO:0000313" key="3">
    <source>
        <dbReference type="Proteomes" id="UP000008631"/>
    </source>
</evidence>
<dbReference type="HOGENOM" id="CLU_681104_0_0_0"/>
<dbReference type="InParanoid" id="E8QX04"/>
<dbReference type="RefSeq" id="WP_013566331.1">
    <property type="nucleotide sequence ID" value="NC_014962.1"/>
</dbReference>
<protein>
    <submittedName>
        <fullName evidence="2">Uncharacterized protein</fullName>
    </submittedName>
</protein>
<gene>
    <name evidence="2" type="ordered locus">Isop_3486</name>
</gene>
<keyword evidence="3" id="KW-1185">Reference proteome</keyword>
<name>E8QX04_ISOPI</name>
<reference key="1">
    <citation type="submission" date="2010-11" db="EMBL/GenBank/DDBJ databases">
        <title>The complete sequence of chromosome of Isophaera pallida ATCC 43644.</title>
        <authorList>
            <consortium name="US DOE Joint Genome Institute (JGI-PGF)"/>
            <person name="Lucas S."/>
            <person name="Copeland A."/>
            <person name="Lapidus A."/>
            <person name="Bruce D."/>
            <person name="Goodwin L."/>
            <person name="Pitluck S."/>
            <person name="Kyrpides N."/>
            <person name="Mavromatis K."/>
            <person name="Pagani I."/>
            <person name="Ivanova N."/>
            <person name="Saunders E."/>
            <person name="Brettin T."/>
            <person name="Detter J.C."/>
            <person name="Han C."/>
            <person name="Tapia R."/>
            <person name="Land M."/>
            <person name="Hauser L."/>
            <person name="Markowitz V."/>
            <person name="Cheng J.-F."/>
            <person name="Hugenholtz P."/>
            <person name="Woyke T."/>
            <person name="Wu D."/>
            <person name="Eisen J.A."/>
        </authorList>
    </citation>
    <scope>NUCLEOTIDE SEQUENCE</scope>
    <source>
        <strain>ATCC 43644</strain>
    </source>
</reference>
<dbReference type="STRING" id="575540.Isop_3486"/>
<evidence type="ECO:0000256" key="1">
    <source>
        <dbReference type="SAM" id="MobiDB-lite"/>
    </source>
</evidence>
<feature type="region of interest" description="Disordered" evidence="1">
    <location>
        <begin position="333"/>
        <end position="353"/>
    </location>
</feature>
<dbReference type="KEGG" id="ipa:Isop_3486"/>